<keyword evidence="2 6" id="KW-0812">Transmembrane</keyword>
<protein>
    <recommendedName>
        <fullName evidence="9">Flagellar biosynthesis protein FlgM</fullName>
    </recommendedName>
</protein>
<sequence length="290" mass="31536">MRIDDQRESDNIEDRRGMGPARIGGRGGFGIGTIVLALAVSYFTGVNPLTVLNLLTGVQSVTETIAPSAPSESGAVGAPKDELGRFASVVLADTETTWRELLGSRYQDPRMVLFTGAVQSACGTTSSAVGPFYCPNDRRVYLDLSFFNQLAQQLGATGDFAQAYVIAHEVGHHVQNVLGVAEKVHRLQQRASEVEGNALSVRMELQADCYAGVWGYHAKRNRNLIEPGDFEEGLRAAAAIGDDRLQKKSRGHVQPESWTHGSSEQRMTWLKRGLESGDPAVCNTFENSRL</sequence>
<evidence type="ECO:0000313" key="7">
    <source>
        <dbReference type="EMBL" id="CUS39756.1"/>
    </source>
</evidence>
<dbReference type="RefSeq" id="WP_090751357.1">
    <property type="nucleotide sequence ID" value="NZ_CZQA01000015.1"/>
</dbReference>
<dbReference type="OrthoDB" id="9774900at2"/>
<evidence type="ECO:0000256" key="5">
    <source>
        <dbReference type="SAM" id="MobiDB-lite"/>
    </source>
</evidence>
<evidence type="ECO:0000313" key="8">
    <source>
        <dbReference type="Proteomes" id="UP000199032"/>
    </source>
</evidence>
<keyword evidence="3 6" id="KW-1133">Transmembrane helix</keyword>
<gene>
    <name evidence="7" type="ORF">COMA1_90042</name>
</gene>
<reference evidence="7 8" key="1">
    <citation type="submission" date="2015-10" db="EMBL/GenBank/DDBJ databases">
        <authorList>
            <person name="Gilbert D.G."/>
        </authorList>
    </citation>
    <scope>NUCLEOTIDE SEQUENCE [LARGE SCALE GENOMIC DNA]</scope>
    <source>
        <strain evidence="7">COMA1</strain>
    </source>
</reference>
<evidence type="ECO:0008006" key="9">
    <source>
        <dbReference type="Google" id="ProtNLM"/>
    </source>
</evidence>
<accession>A0A0S4LQI1</accession>
<proteinExistence type="predicted"/>
<evidence type="ECO:0000256" key="4">
    <source>
        <dbReference type="ARBA" id="ARBA00023136"/>
    </source>
</evidence>
<dbReference type="Pfam" id="PF04228">
    <property type="entry name" value="Zn_peptidase"/>
    <property type="match status" value="1"/>
</dbReference>
<feature type="transmembrane region" description="Helical" evidence="6">
    <location>
        <begin position="23"/>
        <end position="43"/>
    </location>
</feature>
<evidence type="ECO:0000256" key="6">
    <source>
        <dbReference type="SAM" id="Phobius"/>
    </source>
</evidence>
<dbReference type="Proteomes" id="UP000199032">
    <property type="component" value="Unassembled WGS sequence"/>
</dbReference>
<dbReference type="PANTHER" id="PTHR30168">
    <property type="entry name" value="PUTATIVE MEMBRANE PROTEIN YPFJ"/>
    <property type="match status" value="1"/>
</dbReference>
<feature type="region of interest" description="Disordered" evidence="5">
    <location>
        <begin position="245"/>
        <end position="265"/>
    </location>
</feature>
<dbReference type="PANTHER" id="PTHR30168:SF0">
    <property type="entry name" value="INNER MEMBRANE PROTEIN"/>
    <property type="match status" value="1"/>
</dbReference>
<name>A0A0S4LQI1_9BACT</name>
<dbReference type="InterPro" id="IPR007343">
    <property type="entry name" value="Uncharacterised_pept_Zn_put"/>
</dbReference>
<dbReference type="GO" id="GO:0016020">
    <property type="term" value="C:membrane"/>
    <property type="evidence" value="ECO:0007669"/>
    <property type="project" value="UniProtKB-SubCell"/>
</dbReference>
<evidence type="ECO:0000256" key="1">
    <source>
        <dbReference type="ARBA" id="ARBA00004167"/>
    </source>
</evidence>
<comment type="subcellular location">
    <subcellularLocation>
        <location evidence="1">Membrane</location>
        <topology evidence="1">Single-pass membrane protein</topology>
    </subcellularLocation>
</comment>
<dbReference type="AlphaFoldDB" id="A0A0S4LQI1"/>
<feature type="compositionally biased region" description="Polar residues" evidence="5">
    <location>
        <begin position="256"/>
        <end position="265"/>
    </location>
</feature>
<dbReference type="EMBL" id="CZQA01000015">
    <property type="protein sequence ID" value="CUS39756.1"/>
    <property type="molecule type" value="Genomic_DNA"/>
</dbReference>
<dbReference type="STRING" id="1742972.COMA1_90042"/>
<evidence type="ECO:0000256" key="2">
    <source>
        <dbReference type="ARBA" id="ARBA00022692"/>
    </source>
</evidence>
<evidence type="ECO:0000256" key="3">
    <source>
        <dbReference type="ARBA" id="ARBA00022989"/>
    </source>
</evidence>
<keyword evidence="4 6" id="KW-0472">Membrane</keyword>
<keyword evidence="8" id="KW-1185">Reference proteome</keyword>
<organism evidence="7 8">
    <name type="scientific">Candidatus Nitrospira nitrosa</name>
    <dbReference type="NCBI Taxonomy" id="1742972"/>
    <lineage>
        <taxon>Bacteria</taxon>
        <taxon>Pseudomonadati</taxon>
        <taxon>Nitrospirota</taxon>
        <taxon>Nitrospiria</taxon>
        <taxon>Nitrospirales</taxon>
        <taxon>Nitrospiraceae</taxon>
        <taxon>Nitrospira</taxon>
    </lineage>
</organism>